<keyword evidence="3" id="KW-1185">Reference proteome</keyword>
<reference evidence="2 3" key="1">
    <citation type="submission" date="2016-05" db="EMBL/GenBank/DDBJ databases">
        <title>Comparative analysis of secretome profiles of manganese(II)-oxidizing ascomycete fungi.</title>
        <authorList>
            <consortium name="DOE Joint Genome Institute"/>
            <person name="Zeiner C.A."/>
            <person name="Purvine S.O."/>
            <person name="Zink E.M."/>
            <person name="Wu S."/>
            <person name="Pasa-Tolic L."/>
            <person name="Chaput D.L."/>
            <person name="Haridas S."/>
            <person name="Grigoriev I.V."/>
            <person name="Santelli C.M."/>
            <person name="Hansel C.M."/>
        </authorList>
    </citation>
    <scope>NUCLEOTIDE SEQUENCE [LARGE SCALE GENOMIC DNA]</scope>
    <source>
        <strain evidence="2 3">AP3s5-JAC2a</strain>
    </source>
</reference>
<dbReference type="GO" id="GO:0005737">
    <property type="term" value="C:cytoplasm"/>
    <property type="evidence" value="ECO:0007669"/>
    <property type="project" value="TreeGrafter"/>
</dbReference>
<protein>
    <submittedName>
        <fullName evidence="2">Putative short chain dehydrogenase/reductase</fullName>
    </submittedName>
</protein>
<dbReference type="InterPro" id="IPR051468">
    <property type="entry name" value="Fungal_SecMetab_SDRs"/>
</dbReference>
<dbReference type="InParanoid" id="A0A177CHK3"/>
<dbReference type="Gene3D" id="3.40.50.720">
    <property type="entry name" value="NAD(P)-binding Rossmann-like Domain"/>
    <property type="match status" value="1"/>
</dbReference>
<comment type="similarity">
    <text evidence="1">Belongs to the short-chain dehydrogenases/reductases (SDR) family.</text>
</comment>
<proteinExistence type="inferred from homology"/>
<dbReference type="STRING" id="1460663.A0A177CHK3"/>
<dbReference type="Proteomes" id="UP000077069">
    <property type="component" value="Unassembled WGS sequence"/>
</dbReference>
<dbReference type="InterPro" id="IPR002347">
    <property type="entry name" value="SDR_fam"/>
</dbReference>
<evidence type="ECO:0000313" key="2">
    <source>
        <dbReference type="EMBL" id="OAG07035.1"/>
    </source>
</evidence>
<dbReference type="GO" id="GO:0019748">
    <property type="term" value="P:secondary metabolic process"/>
    <property type="evidence" value="ECO:0007669"/>
    <property type="project" value="TreeGrafter"/>
</dbReference>
<dbReference type="Pfam" id="PF00106">
    <property type="entry name" value="adh_short"/>
    <property type="match status" value="1"/>
</dbReference>
<organism evidence="2 3">
    <name type="scientific">Paraphaeosphaeria sporulosa</name>
    <dbReference type="NCBI Taxonomy" id="1460663"/>
    <lineage>
        <taxon>Eukaryota</taxon>
        <taxon>Fungi</taxon>
        <taxon>Dikarya</taxon>
        <taxon>Ascomycota</taxon>
        <taxon>Pezizomycotina</taxon>
        <taxon>Dothideomycetes</taxon>
        <taxon>Pleosporomycetidae</taxon>
        <taxon>Pleosporales</taxon>
        <taxon>Massarineae</taxon>
        <taxon>Didymosphaeriaceae</taxon>
        <taxon>Paraphaeosphaeria</taxon>
    </lineage>
</organism>
<dbReference type="PANTHER" id="PTHR43544">
    <property type="entry name" value="SHORT-CHAIN DEHYDROGENASE/REDUCTASE"/>
    <property type="match status" value="1"/>
</dbReference>
<sequence>MEDKTIVLITGANSGIGYAASKIISSASSNYRILMAGRSLPKVEAAIKSLKSEANIKGELTPLELDVTSEASIAAAAKKVEREFGHVDVLINNAGVAQSSEPSYKAQINAITETNITGPLLVCEQFMPLVLKSKNPYSIFVSSSLASLGLATTPGSHYDSDMWQVYRMTKSALNMIAVTEQHKWASKGVKVFPMCPGLVRSNLRGTEEENVSAGGRAGSADVSGETMLSIIEGKRDADVGKFVHKDGVHAW</sequence>
<dbReference type="GO" id="GO:0016491">
    <property type="term" value="F:oxidoreductase activity"/>
    <property type="evidence" value="ECO:0007669"/>
    <property type="project" value="TreeGrafter"/>
</dbReference>
<dbReference type="InterPro" id="IPR036291">
    <property type="entry name" value="NAD(P)-bd_dom_sf"/>
</dbReference>
<dbReference type="EMBL" id="KV441551">
    <property type="protein sequence ID" value="OAG07035.1"/>
    <property type="molecule type" value="Genomic_DNA"/>
</dbReference>
<dbReference type="RefSeq" id="XP_018037400.1">
    <property type="nucleotide sequence ID" value="XM_018178224.1"/>
</dbReference>
<gene>
    <name evidence="2" type="ORF">CC84DRAFT_1163289</name>
</gene>
<evidence type="ECO:0000256" key="1">
    <source>
        <dbReference type="ARBA" id="ARBA00006484"/>
    </source>
</evidence>
<dbReference type="GeneID" id="28761710"/>
<evidence type="ECO:0000313" key="3">
    <source>
        <dbReference type="Proteomes" id="UP000077069"/>
    </source>
</evidence>
<accession>A0A177CHK3</accession>
<dbReference type="SUPFAM" id="SSF51735">
    <property type="entry name" value="NAD(P)-binding Rossmann-fold domains"/>
    <property type="match status" value="1"/>
</dbReference>
<dbReference type="OrthoDB" id="7289984at2759"/>
<dbReference type="AlphaFoldDB" id="A0A177CHK3"/>
<dbReference type="PANTHER" id="PTHR43544:SF32">
    <property type="entry name" value="CHAIN DEHYDROGENASE, PUTATIVE (AFU_ORTHOLOGUE AFUA_5G01530)-RELATED"/>
    <property type="match status" value="1"/>
</dbReference>
<dbReference type="PRINTS" id="PR00081">
    <property type="entry name" value="GDHRDH"/>
</dbReference>
<name>A0A177CHK3_9PLEO</name>